<evidence type="ECO:0000256" key="1">
    <source>
        <dbReference type="ARBA" id="ARBA00004141"/>
    </source>
</evidence>
<dbReference type="Proteomes" id="UP001144280">
    <property type="component" value="Unassembled WGS sequence"/>
</dbReference>
<feature type="transmembrane region" description="Helical" evidence="5">
    <location>
        <begin position="146"/>
        <end position="166"/>
    </location>
</feature>
<dbReference type="InterPro" id="IPR009908">
    <property type="entry name" value="Methylamine_util_MauE"/>
</dbReference>
<comment type="caution">
    <text evidence="7">The sequence shown here is derived from an EMBL/GenBank/DDBJ whole genome shotgun (WGS) entry which is preliminary data.</text>
</comment>
<gene>
    <name evidence="7" type="ORF">Pa4123_39670</name>
</gene>
<keyword evidence="3 5" id="KW-1133">Transmembrane helix</keyword>
<evidence type="ECO:0000256" key="3">
    <source>
        <dbReference type="ARBA" id="ARBA00022989"/>
    </source>
</evidence>
<accession>A0ABQ5QXD6</accession>
<comment type="subcellular location">
    <subcellularLocation>
        <location evidence="1">Membrane</location>
        <topology evidence="1">Multi-pass membrane protein</topology>
    </subcellularLocation>
</comment>
<protein>
    <recommendedName>
        <fullName evidence="6">Methylamine utilisation protein MauE domain-containing protein</fullName>
    </recommendedName>
</protein>
<organism evidence="7 8">
    <name type="scientific">Phytohabitans aurantiacus</name>
    <dbReference type="NCBI Taxonomy" id="3016789"/>
    <lineage>
        <taxon>Bacteria</taxon>
        <taxon>Bacillati</taxon>
        <taxon>Actinomycetota</taxon>
        <taxon>Actinomycetes</taxon>
        <taxon>Micromonosporales</taxon>
        <taxon>Micromonosporaceae</taxon>
    </lineage>
</organism>
<dbReference type="Pfam" id="PF07291">
    <property type="entry name" value="MauE"/>
    <property type="match status" value="1"/>
</dbReference>
<keyword evidence="2 5" id="KW-0812">Transmembrane</keyword>
<evidence type="ECO:0000259" key="6">
    <source>
        <dbReference type="Pfam" id="PF07291"/>
    </source>
</evidence>
<dbReference type="RefSeq" id="WP_281897836.1">
    <property type="nucleotide sequence ID" value="NZ_BSDI01000018.1"/>
</dbReference>
<dbReference type="EMBL" id="BSDI01000018">
    <property type="protein sequence ID" value="GLH98692.1"/>
    <property type="molecule type" value="Genomic_DNA"/>
</dbReference>
<name>A0ABQ5QXD6_9ACTN</name>
<evidence type="ECO:0000256" key="2">
    <source>
        <dbReference type="ARBA" id="ARBA00022692"/>
    </source>
</evidence>
<evidence type="ECO:0000313" key="8">
    <source>
        <dbReference type="Proteomes" id="UP001144280"/>
    </source>
</evidence>
<feature type="transmembrane region" description="Helical" evidence="5">
    <location>
        <begin position="73"/>
        <end position="93"/>
    </location>
</feature>
<keyword evidence="8" id="KW-1185">Reference proteome</keyword>
<sequence length="175" mass="17944">MTYVTLALRLALAGVFLVSGLAKARALDETVAMVAVLRKRLWPAGRRLDRPASWLLVTVEAGTGAALLAGRPLAVPALLAATALLVGFAALALAAARSKLNLTCACFGRPSARLGWRHVWRNLALLGIAVSALAGALAPMAAPSDVAGYAVAASAALVVTLLCAFYDDIVDLVTG</sequence>
<evidence type="ECO:0000256" key="5">
    <source>
        <dbReference type="SAM" id="Phobius"/>
    </source>
</evidence>
<keyword evidence="4 5" id="KW-0472">Membrane</keyword>
<feature type="transmembrane region" description="Helical" evidence="5">
    <location>
        <begin position="119"/>
        <end position="140"/>
    </location>
</feature>
<feature type="domain" description="Methylamine utilisation protein MauE" evidence="6">
    <location>
        <begin position="1"/>
        <end position="134"/>
    </location>
</feature>
<evidence type="ECO:0000256" key="4">
    <source>
        <dbReference type="ARBA" id="ARBA00023136"/>
    </source>
</evidence>
<reference evidence="7" key="1">
    <citation type="submission" date="2022-12" db="EMBL/GenBank/DDBJ databases">
        <title>New Phytohabitans aurantiacus sp. RD004123 nov., an actinomycete isolated from soil.</title>
        <authorList>
            <person name="Triningsih D.W."/>
            <person name="Harunari E."/>
            <person name="Igarashi Y."/>
        </authorList>
    </citation>
    <scope>NUCLEOTIDE SEQUENCE</scope>
    <source>
        <strain evidence="7">RD004123</strain>
    </source>
</reference>
<evidence type="ECO:0000313" key="7">
    <source>
        <dbReference type="EMBL" id="GLH98692.1"/>
    </source>
</evidence>
<proteinExistence type="predicted"/>